<dbReference type="InterPro" id="IPR011990">
    <property type="entry name" value="TPR-like_helical_dom_sf"/>
</dbReference>
<dbReference type="Gene3D" id="1.25.40.10">
    <property type="entry name" value="Tetratricopeptide repeat domain"/>
    <property type="match status" value="1"/>
</dbReference>
<evidence type="ECO:0000256" key="1">
    <source>
        <dbReference type="SAM" id="MobiDB-lite"/>
    </source>
</evidence>
<dbReference type="RefSeq" id="WP_060621626.1">
    <property type="nucleotide sequence ID" value="NZ_LCZJ02000012.1"/>
</dbReference>
<dbReference type="InterPro" id="IPR013784">
    <property type="entry name" value="Carb-bd-like_fold"/>
</dbReference>
<name>A0A0W1B4M3_9BACL</name>
<sequence length="770" mass="86507">MRIKIKVKHLVSFVLLPASLLILLFNFLPSSKAQMEDSPAIQSNLARTELLQKLESTTGSKRMELIQTNIIDKEHGYNPYRYDVNIGPSMSQWNHDEPSISNLLPEDKIALLEEYILDGPADNKRIFAVKLLAYEYDALGRKDDGDQALITAAKQLNSNSHLAKELALLHAERALNSGDITTAEAILEQATFPSEYQENLDAQKAWLTGRLLFTKGEAQEALTVVTKGLESYKKYWQGVHEQMNQVTSNSEKDTADSDAAGSSSSSAPAIGTSETEMQLEALKSAIQSAVDMGSTSAAVVSGTLTRSNGTPISRAGIFLRAESEVHHSITAAEPYRIVTDDEGRFEFHGVIPGFYQLQLGLSYDQIDGWTWPIQYDDWIEVKPGDTLNKSIVLQPLLELQSPINQETITGQSIDFHWKAVKGAVYYRLSGGVSMVGSSFSSQIRDHITDNQVSIPVDELYYNSGFSYGSGGEGFESIDPLSFLVFMNPEARFSWNIEAFDADGRLITRSNGYRLNEDTVGSLPFFYLKARELTAADHLLLDKKPDQALEMYQQNIADDPQDAHALHMLVKLMLAKSSITKDDSLEDQAIPPLQKLIQLHPYSNYAFTLTQYYFDHADWKSYNEFHSRYNELNQIELNSYVRSINAVALMHQGKLKEAREQFAIALEHDNSHRFIGSYLAAELYAGESLSSVMTLAERYPEHSFGLNGYRWPQMIKQLIAERTKQPNNFDQELKEKLGWYMNDQTDVLEQWIKGAKSSALETFMQAVQKVS</sequence>
<gene>
    <name evidence="2" type="ORF">UQ64_04065</name>
</gene>
<dbReference type="Proteomes" id="UP000054709">
    <property type="component" value="Unassembled WGS sequence"/>
</dbReference>
<organism evidence="2 3">
    <name type="scientific">Paenibacillus etheri</name>
    <dbReference type="NCBI Taxonomy" id="1306852"/>
    <lineage>
        <taxon>Bacteria</taxon>
        <taxon>Bacillati</taxon>
        <taxon>Bacillota</taxon>
        <taxon>Bacilli</taxon>
        <taxon>Bacillales</taxon>
        <taxon>Paenibacillaceae</taxon>
        <taxon>Paenibacillus</taxon>
    </lineage>
</organism>
<dbReference type="OrthoDB" id="1947780at2"/>
<feature type="region of interest" description="Disordered" evidence="1">
    <location>
        <begin position="244"/>
        <end position="271"/>
    </location>
</feature>
<feature type="compositionally biased region" description="Low complexity" evidence="1">
    <location>
        <begin position="257"/>
        <end position="271"/>
    </location>
</feature>
<evidence type="ECO:0000313" key="3">
    <source>
        <dbReference type="Proteomes" id="UP000054709"/>
    </source>
</evidence>
<evidence type="ECO:0008006" key="4">
    <source>
        <dbReference type="Google" id="ProtNLM"/>
    </source>
</evidence>
<dbReference type="AlphaFoldDB" id="A0A0W1B4M3"/>
<accession>A0A0W1B4M3</accession>
<dbReference type="SUPFAM" id="SSF49452">
    <property type="entry name" value="Starch-binding domain-like"/>
    <property type="match status" value="1"/>
</dbReference>
<keyword evidence="3" id="KW-1185">Reference proteome</keyword>
<dbReference type="EMBL" id="LCZJ02000012">
    <property type="protein sequence ID" value="KTD88505.1"/>
    <property type="molecule type" value="Genomic_DNA"/>
</dbReference>
<protein>
    <recommendedName>
        <fullName evidence="4">Carboxypeptidase regulatory-like domain-containing protein</fullName>
    </recommendedName>
</protein>
<reference evidence="2 3" key="1">
    <citation type="journal article" date="2015" name="Int. Biodeterior. Biodegradation">
        <title>Physiological and genetic screening methods for the isolation of methyl tert-butyl ether-degrading bacteria for bioremediation purposes.</title>
        <authorList>
            <person name="Guisado I.M."/>
            <person name="Purswani J."/>
            <person name="Gonzalez Lopez J."/>
            <person name="Pozo C."/>
        </authorList>
    </citation>
    <scope>NUCLEOTIDE SEQUENCE [LARGE SCALE GENOMIC DNA]</scope>
    <source>
        <strain evidence="2 3">SH7</strain>
    </source>
</reference>
<dbReference type="SUPFAM" id="SSF48452">
    <property type="entry name" value="TPR-like"/>
    <property type="match status" value="1"/>
</dbReference>
<dbReference type="GO" id="GO:0030246">
    <property type="term" value="F:carbohydrate binding"/>
    <property type="evidence" value="ECO:0007669"/>
    <property type="project" value="InterPro"/>
</dbReference>
<evidence type="ECO:0000313" key="2">
    <source>
        <dbReference type="EMBL" id="KTD88505.1"/>
    </source>
</evidence>
<comment type="caution">
    <text evidence="2">The sequence shown here is derived from an EMBL/GenBank/DDBJ whole genome shotgun (WGS) entry which is preliminary data.</text>
</comment>
<proteinExistence type="predicted"/>